<dbReference type="InterPro" id="IPR013783">
    <property type="entry name" value="Ig-like_fold"/>
</dbReference>
<dbReference type="Gene3D" id="2.60.40.10">
    <property type="entry name" value="Immunoglobulins"/>
    <property type="match status" value="1"/>
</dbReference>
<dbReference type="AlphaFoldDB" id="A0A9X1ISI2"/>
<reference evidence="2" key="1">
    <citation type="submission" date="2021-05" db="EMBL/GenBank/DDBJ databases">
        <title>Genome of Sphingobium sp. strain.</title>
        <authorList>
            <person name="Fan R."/>
        </authorList>
    </citation>
    <scope>NUCLEOTIDE SEQUENCE</scope>
    <source>
        <strain evidence="2">H33</strain>
    </source>
</reference>
<keyword evidence="3" id="KW-1185">Reference proteome</keyword>
<organism evidence="2 3">
    <name type="scientific">Sphingobium nicotianae</name>
    <dbReference type="NCBI Taxonomy" id="2782607"/>
    <lineage>
        <taxon>Bacteria</taxon>
        <taxon>Pseudomonadati</taxon>
        <taxon>Pseudomonadota</taxon>
        <taxon>Alphaproteobacteria</taxon>
        <taxon>Sphingomonadales</taxon>
        <taxon>Sphingomonadaceae</taxon>
        <taxon>Sphingobium</taxon>
    </lineage>
</organism>
<name>A0A9X1ISI2_9SPHN</name>
<sequence length="315" mass="33363">MVKAKSGKRGFMALLLLPTMVGPATLRAQADAVPSAVAPAAAAPAARVNLNITPKRLSFSRNSRSASVYVFNQGNRAATVDVSIVERVMLPTGEIKTLDDALANAEAKPFAERLRSARGLVVATPRRIVLAPGKGQTVRLRVTPPANADAPEYRSHLTVATVPPRNTGLTAEDAAAQRSGELSFRLTAVFGLSIPIILRTGTPDVRADIRNVRLDEETISPDGVGVPRRTPILAFDLDRLGGSSLFGNIEIRSAAGRKDVIGLARGVGVYPEIDSRAVRIPLQRRPTAGETLDVTFVDDDLTPGRVVAKASLTAS</sequence>
<evidence type="ECO:0000256" key="1">
    <source>
        <dbReference type="SAM" id="SignalP"/>
    </source>
</evidence>
<evidence type="ECO:0008006" key="4">
    <source>
        <dbReference type="Google" id="ProtNLM"/>
    </source>
</evidence>
<dbReference type="RefSeq" id="WP_214624580.1">
    <property type="nucleotide sequence ID" value="NZ_JAHGAW010000010.1"/>
</dbReference>
<accession>A0A9X1ISI2</accession>
<feature type="chain" id="PRO_5040898155" description="Molecular chaperone" evidence="1">
    <location>
        <begin position="31"/>
        <end position="315"/>
    </location>
</feature>
<dbReference type="Proteomes" id="UP001138757">
    <property type="component" value="Unassembled WGS sequence"/>
</dbReference>
<proteinExistence type="predicted"/>
<keyword evidence="1" id="KW-0732">Signal</keyword>
<dbReference type="EMBL" id="JAHGAW010000010">
    <property type="protein sequence ID" value="MBT2188324.1"/>
    <property type="molecule type" value="Genomic_DNA"/>
</dbReference>
<protein>
    <recommendedName>
        <fullName evidence="4">Molecular chaperone</fullName>
    </recommendedName>
</protein>
<comment type="caution">
    <text evidence="2">The sequence shown here is derived from an EMBL/GenBank/DDBJ whole genome shotgun (WGS) entry which is preliminary data.</text>
</comment>
<dbReference type="InterPro" id="IPR008962">
    <property type="entry name" value="PapD-like_sf"/>
</dbReference>
<dbReference type="SUPFAM" id="SSF49354">
    <property type="entry name" value="PapD-like"/>
    <property type="match status" value="1"/>
</dbReference>
<evidence type="ECO:0000313" key="3">
    <source>
        <dbReference type="Proteomes" id="UP001138757"/>
    </source>
</evidence>
<gene>
    <name evidence="2" type="ORF">KK488_15315</name>
</gene>
<feature type="signal peptide" evidence="1">
    <location>
        <begin position="1"/>
        <end position="30"/>
    </location>
</feature>
<evidence type="ECO:0000313" key="2">
    <source>
        <dbReference type="EMBL" id="MBT2188324.1"/>
    </source>
</evidence>